<reference evidence="1" key="3">
    <citation type="submission" date="2024-07" db="EMBL/GenBank/DDBJ databases">
        <authorList>
            <person name="Wildschutte H."/>
        </authorList>
    </citation>
    <scope>NUCLEOTIDE SEQUENCE</scope>
    <source>
        <strain evidence="1">N60</strain>
    </source>
</reference>
<evidence type="ECO:0000313" key="4">
    <source>
        <dbReference type="Proteomes" id="UP001560293"/>
    </source>
</evidence>
<keyword evidence="4" id="KW-1185">Reference proteome</keyword>
<organism evidence="2 3">
    <name type="scientific">Dietzia cinnamea</name>
    <dbReference type="NCBI Taxonomy" id="321318"/>
    <lineage>
        <taxon>Bacteria</taxon>
        <taxon>Bacillati</taxon>
        <taxon>Actinomycetota</taxon>
        <taxon>Actinomycetes</taxon>
        <taxon>Mycobacteriales</taxon>
        <taxon>Dietziaceae</taxon>
        <taxon>Dietzia</taxon>
    </lineage>
</organism>
<dbReference type="AlphaFoldDB" id="A0A4R3ZL75"/>
<dbReference type="GeneID" id="89531060"/>
<dbReference type="EMBL" id="JBFTEZ010000002">
    <property type="protein sequence ID" value="MEX6465953.1"/>
    <property type="molecule type" value="Genomic_DNA"/>
</dbReference>
<accession>A0A4R3ZL75</accession>
<protein>
    <submittedName>
        <fullName evidence="2">Uncharacterized protein</fullName>
    </submittedName>
</protein>
<reference evidence="2 3" key="1">
    <citation type="submission" date="2019-03" db="EMBL/GenBank/DDBJ databases">
        <title>Root nodule microbial communities of legume samples collected from USA, Mexico and Botswana.</title>
        <authorList>
            <person name="Hirsch A."/>
        </authorList>
    </citation>
    <scope>NUCLEOTIDE SEQUENCE [LARGE SCALE GENOMIC DNA]</scope>
    <source>
        <strain evidence="2 3">55</strain>
    </source>
</reference>
<proteinExistence type="predicted"/>
<reference evidence="4" key="2">
    <citation type="submission" date="2024-07" db="EMBL/GenBank/DDBJ databases">
        <title>Pseudomonas strain that inhibits Aeromonas fish pathogens.</title>
        <authorList>
            <person name="Wildschutte H."/>
        </authorList>
    </citation>
    <scope>NUCLEOTIDE SEQUENCE [LARGE SCALE GENOMIC DNA]</scope>
    <source>
        <strain evidence="4">n60</strain>
    </source>
</reference>
<comment type="caution">
    <text evidence="2">The sequence shown here is derived from an EMBL/GenBank/DDBJ whole genome shotgun (WGS) entry which is preliminary data.</text>
</comment>
<evidence type="ECO:0000313" key="1">
    <source>
        <dbReference type="EMBL" id="MEX6465953.1"/>
    </source>
</evidence>
<name>A0A4R3ZL75_9ACTN</name>
<dbReference type="Proteomes" id="UP001560293">
    <property type="component" value="Unassembled WGS sequence"/>
</dbReference>
<evidence type="ECO:0000313" key="3">
    <source>
        <dbReference type="Proteomes" id="UP000295805"/>
    </source>
</evidence>
<dbReference type="Proteomes" id="UP000295805">
    <property type="component" value="Unassembled WGS sequence"/>
</dbReference>
<dbReference type="RefSeq" id="WP_007633571.1">
    <property type="nucleotide sequence ID" value="NZ_CP143053.1"/>
</dbReference>
<evidence type="ECO:0000313" key="2">
    <source>
        <dbReference type="EMBL" id="TCW19348.1"/>
    </source>
</evidence>
<dbReference type="EMBL" id="SMCX01000041">
    <property type="protein sequence ID" value="TCW19348.1"/>
    <property type="molecule type" value="Genomic_DNA"/>
</dbReference>
<sequence length="46" mass="4842">MIPTGSLENPLRFIFGPGPGEAACMALTPECMGWLPYLAARFGIGS</sequence>
<gene>
    <name evidence="1" type="ORF">AB6N35_16705</name>
    <name evidence="2" type="ORF">EDD19_1415</name>
</gene>